<dbReference type="AlphaFoldDB" id="A0A1H0MP05"/>
<dbReference type="InterPro" id="IPR043519">
    <property type="entry name" value="NT_sf"/>
</dbReference>
<dbReference type="Pfam" id="PF18765">
    <property type="entry name" value="Polbeta"/>
    <property type="match status" value="1"/>
</dbReference>
<dbReference type="SUPFAM" id="SSF81301">
    <property type="entry name" value="Nucleotidyltransferase"/>
    <property type="match status" value="1"/>
</dbReference>
<evidence type="ECO:0000259" key="1">
    <source>
        <dbReference type="Pfam" id="PF18765"/>
    </source>
</evidence>
<dbReference type="STRING" id="94869.SAMN04488529_101525"/>
<accession>A0A1H0MP05</accession>
<dbReference type="OrthoDB" id="2539715at2"/>
<reference evidence="2 3" key="1">
    <citation type="submission" date="2016-10" db="EMBL/GenBank/DDBJ databases">
        <authorList>
            <person name="de Groot N.N."/>
        </authorList>
    </citation>
    <scope>NUCLEOTIDE SEQUENCE [LARGE SCALE GENOMIC DNA]</scope>
    <source>
        <strain evidence="2 3">DSM 12272</strain>
    </source>
</reference>
<dbReference type="CDD" id="cd05403">
    <property type="entry name" value="NT_KNTase_like"/>
    <property type="match status" value="1"/>
</dbReference>
<gene>
    <name evidence="2" type="ORF">SAMN04488529_101525</name>
</gene>
<dbReference type="Gene3D" id="3.30.460.10">
    <property type="entry name" value="Beta Polymerase, domain 2"/>
    <property type="match status" value="1"/>
</dbReference>
<dbReference type="Proteomes" id="UP000198597">
    <property type="component" value="Unassembled WGS sequence"/>
</dbReference>
<protein>
    <recommendedName>
        <fullName evidence="1">Polymerase beta nucleotidyltransferase domain-containing protein</fullName>
    </recommendedName>
</protein>
<proteinExistence type="predicted"/>
<dbReference type="InterPro" id="IPR041633">
    <property type="entry name" value="Polbeta"/>
</dbReference>
<name>A0A1H0MP05_9CLOT</name>
<dbReference type="GeneID" id="65310573"/>
<keyword evidence="3" id="KW-1185">Reference proteome</keyword>
<feature type="domain" description="Polymerase beta nucleotidyltransferase" evidence="1">
    <location>
        <begin position="15"/>
        <end position="108"/>
    </location>
</feature>
<dbReference type="RefSeq" id="WP_089965492.1">
    <property type="nucleotide sequence ID" value="NZ_CP071376.1"/>
</dbReference>
<sequence length="300" mass="34876">MARAIIDYQKAFLEITEGLKKNSNILAIFIFGSMVTGDLWEGSDIDLFVICNDEFHEVRDVYTEILTIPVHSKFISKRSFIEAYKGEGIKGTIKNTLISSKLIFSKDDDISNIDSNTRYSINLDRKKWNLVYLGNLLKDIGVCKKYLHNGGIYTSYEVLIRVLDNFSKLYLNMKGYIVSKDSLKMACNLSDSFESLIGELFTSPVNKEMIEKALVFIENYLNYTIKDTVDPLSEFLESKEEYLSSYEIERDDLFVNFNIKIEYILKYLYKKDLVNREFRDFKDPFGNKLSEESVYSYKGF</sequence>
<evidence type="ECO:0000313" key="2">
    <source>
        <dbReference type="EMBL" id="SDO82179.1"/>
    </source>
</evidence>
<dbReference type="EMBL" id="FNJM01000001">
    <property type="protein sequence ID" value="SDO82179.1"/>
    <property type="molecule type" value="Genomic_DNA"/>
</dbReference>
<organism evidence="2 3">
    <name type="scientific">Clostridium gasigenes</name>
    <dbReference type="NCBI Taxonomy" id="94869"/>
    <lineage>
        <taxon>Bacteria</taxon>
        <taxon>Bacillati</taxon>
        <taxon>Bacillota</taxon>
        <taxon>Clostridia</taxon>
        <taxon>Eubacteriales</taxon>
        <taxon>Clostridiaceae</taxon>
        <taxon>Clostridium</taxon>
    </lineage>
</organism>
<evidence type="ECO:0000313" key="3">
    <source>
        <dbReference type="Proteomes" id="UP000198597"/>
    </source>
</evidence>